<dbReference type="Gene3D" id="3.40.30.10">
    <property type="entry name" value="Glutaredoxin"/>
    <property type="match status" value="1"/>
</dbReference>
<dbReference type="Gene3D" id="1.20.1050.10">
    <property type="match status" value="1"/>
</dbReference>
<dbReference type="Pfam" id="PF13409">
    <property type="entry name" value="GST_N_2"/>
    <property type="match status" value="1"/>
</dbReference>
<evidence type="ECO:0000313" key="2">
    <source>
        <dbReference type="EMBL" id="CAD8392716.1"/>
    </source>
</evidence>
<name>A0A7S0BGT5_9RHOD</name>
<dbReference type="InterPro" id="IPR036282">
    <property type="entry name" value="Glutathione-S-Trfase_C_sf"/>
</dbReference>
<dbReference type="PANTHER" id="PTHR43968">
    <property type="match status" value="1"/>
</dbReference>
<proteinExistence type="predicted"/>
<dbReference type="EMBL" id="HBEK01004913">
    <property type="protein sequence ID" value="CAD8392716.1"/>
    <property type="molecule type" value="Transcribed_RNA"/>
</dbReference>
<evidence type="ECO:0000259" key="1">
    <source>
        <dbReference type="PROSITE" id="PS50404"/>
    </source>
</evidence>
<dbReference type="PANTHER" id="PTHR43968:SF14">
    <property type="entry name" value="GLUTATHIONE S-TRANSFERASE"/>
    <property type="match status" value="1"/>
</dbReference>
<feature type="domain" description="GST N-terminal" evidence="1">
    <location>
        <begin position="80"/>
        <end position="164"/>
    </location>
</feature>
<dbReference type="SUPFAM" id="SSF52833">
    <property type="entry name" value="Thioredoxin-like"/>
    <property type="match status" value="1"/>
</dbReference>
<dbReference type="CDD" id="cd00570">
    <property type="entry name" value="GST_N_family"/>
    <property type="match status" value="1"/>
</dbReference>
<sequence length="485" mass="54450">MGFVWNLPRLNGGIERRGVRFVSFVSMSWEVARTRLERVADKQGIDAAKLFVTSQVEGDLRPPLVRDDAVRTFGKAQEDIRVTLYRDPAYWCPYCQRVQLQLELKRIPYRVKTVNMRCYGEKPDYFRALVPSGAIPAVSFDDGPVKTESLDLMLEIERMFPDNSPLIPPEDNEMVYKLFRNFMQLERRLFSSWFQYMFSGGGGFGLFGGGKDSFISDLEAWDAAMAQINSGPFALGSNISLVDILAVPFVERMVASALYWKAINIREDYPGIDAWLKGMETVFPAYRTIRADIYSTVHNLPPQTGRATFDSGSDQFREAIDGVGNNWELPLVGSVSYDRIYGDDSEAKIEAAAALIRGSEFLVPFAMRAIGVRKRTVSAPLADPDAQPVLWGKEYVEQALFGVALALIDGTEAPEAIDASKSIPADEQRKVIASLAYLRDRIGVPRDMSPGAARQLRCHLNWFCRSMLGEERWAEIKPEYAVQSA</sequence>
<accession>A0A7S0BGT5</accession>
<dbReference type="InterPro" id="IPR004045">
    <property type="entry name" value="Glutathione_S-Trfase_N"/>
</dbReference>
<protein>
    <recommendedName>
        <fullName evidence="1">GST N-terminal domain-containing protein</fullName>
    </recommendedName>
</protein>
<gene>
    <name evidence="2" type="ORF">RMAR0315_LOCUS2701</name>
</gene>
<dbReference type="AlphaFoldDB" id="A0A7S0BGT5"/>
<organism evidence="2">
    <name type="scientific">Rhodosorus marinus</name>
    <dbReference type="NCBI Taxonomy" id="101924"/>
    <lineage>
        <taxon>Eukaryota</taxon>
        <taxon>Rhodophyta</taxon>
        <taxon>Stylonematophyceae</taxon>
        <taxon>Stylonematales</taxon>
        <taxon>Stylonemataceae</taxon>
        <taxon>Rhodosorus</taxon>
    </lineage>
</organism>
<dbReference type="SUPFAM" id="SSF47616">
    <property type="entry name" value="GST C-terminal domain-like"/>
    <property type="match status" value="1"/>
</dbReference>
<dbReference type="InterPro" id="IPR036249">
    <property type="entry name" value="Thioredoxin-like_sf"/>
</dbReference>
<dbReference type="Pfam" id="PF13410">
    <property type="entry name" value="GST_C_2"/>
    <property type="match status" value="1"/>
</dbReference>
<dbReference type="GO" id="GO:0005737">
    <property type="term" value="C:cytoplasm"/>
    <property type="evidence" value="ECO:0007669"/>
    <property type="project" value="TreeGrafter"/>
</dbReference>
<reference evidence="2" key="1">
    <citation type="submission" date="2021-01" db="EMBL/GenBank/DDBJ databases">
        <authorList>
            <person name="Corre E."/>
            <person name="Pelletier E."/>
            <person name="Niang G."/>
            <person name="Scheremetjew M."/>
            <person name="Finn R."/>
            <person name="Kale V."/>
            <person name="Holt S."/>
            <person name="Cochrane G."/>
            <person name="Meng A."/>
            <person name="Brown T."/>
            <person name="Cohen L."/>
        </authorList>
    </citation>
    <scope>NUCLEOTIDE SEQUENCE</scope>
    <source>
        <strain evidence="2">UTEX LB 2760</strain>
    </source>
</reference>
<dbReference type="PROSITE" id="PS50404">
    <property type="entry name" value="GST_NTER"/>
    <property type="match status" value="1"/>
</dbReference>
<dbReference type="InterPro" id="IPR050983">
    <property type="entry name" value="GST_Omega/HSP26"/>
</dbReference>